<sequence length="469" mass="54428">METGYGNTQNWGFAPALQIAENQATILVDNGDFRYIFENLHTKTQFYMYERNICVIARLIMKYAILVQLRFSETLEQAIQVAHSYQELHSNIYISQQTVELINRISQILINHLACREQKSELDTKISQILEEQVDISNLKSSERDDLFDFYTHWYNQSSLQIQQIGEKKSVENTGYKIPVKTERQLQTFTESFTARLKNFYTDRYDRRGAVCLWDYSFRFQRVLPFQHEIFYQQFRTQGTPYLRPYFRLPKCLGGERQSGVAKRAPSDQESRMFCGYANVTLQNAKFSYDGDLTVGPWFESQYRLLSVPHSNVVQTAFIASFLETIDANEMKEEFQQTFLPGGPGSDEPILCQVELGVVNLLISASHLTQKIIFLSTFGLKKSKFEQFFEKAVLSLEGLRYVKDEAVFIKSGAEVIGELPYFVPQVTEQDKFFEQMKTMSTEKFTGYVGINSTTMSREAKNTHFKCTRK</sequence>
<dbReference type="PANTHER" id="PTHR22118:SF14">
    <property type="entry name" value="DYNEIN AXONEMAL ASSEMBLY FACTOR 3"/>
    <property type="match status" value="1"/>
</dbReference>
<evidence type="ECO:0000313" key="4">
    <source>
        <dbReference type="Proteomes" id="UP001642409"/>
    </source>
</evidence>
<accession>A0AA86QL27</accession>
<feature type="domain" description="Dynein assembly factor 3 C-terminal" evidence="1">
    <location>
        <begin position="135"/>
        <end position="242"/>
    </location>
</feature>
<dbReference type="InterPro" id="IPR028235">
    <property type="entry name" value="DNAAF3_C"/>
</dbReference>
<dbReference type="InterPro" id="IPR039304">
    <property type="entry name" value="DNAAF3"/>
</dbReference>
<organism evidence="2">
    <name type="scientific">Hexamita inflata</name>
    <dbReference type="NCBI Taxonomy" id="28002"/>
    <lineage>
        <taxon>Eukaryota</taxon>
        <taxon>Metamonada</taxon>
        <taxon>Diplomonadida</taxon>
        <taxon>Hexamitidae</taxon>
        <taxon>Hexamitinae</taxon>
        <taxon>Hexamita</taxon>
    </lineage>
</organism>
<keyword evidence="4" id="KW-1185">Reference proteome</keyword>
<reference evidence="2" key="1">
    <citation type="submission" date="2023-06" db="EMBL/GenBank/DDBJ databases">
        <authorList>
            <person name="Kurt Z."/>
        </authorList>
    </citation>
    <scope>NUCLEOTIDE SEQUENCE</scope>
</reference>
<protein>
    <recommendedName>
        <fullName evidence="1">Dynein assembly factor 3 C-terminal domain-containing protein</fullName>
    </recommendedName>
</protein>
<dbReference type="EMBL" id="CAXDID020000072">
    <property type="protein sequence ID" value="CAL6015299.1"/>
    <property type="molecule type" value="Genomic_DNA"/>
</dbReference>
<name>A0AA86QL27_9EUKA</name>
<dbReference type="GO" id="GO:0070286">
    <property type="term" value="P:axonemal dynein complex assembly"/>
    <property type="evidence" value="ECO:0007669"/>
    <property type="project" value="InterPro"/>
</dbReference>
<dbReference type="GO" id="GO:0044458">
    <property type="term" value="P:motile cilium assembly"/>
    <property type="evidence" value="ECO:0007669"/>
    <property type="project" value="TreeGrafter"/>
</dbReference>
<proteinExistence type="predicted"/>
<gene>
    <name evidence="3" type="ORF">HINF_LOCUS24687</name>
    <name evidence="2" type="ORF">HINF_LOCUS43898</name>
</gene>
<dbReference type="PANTHER" id="PTHR22118">
    <property type="entry name" value="DYNEIN ASSEMBLY FACTOR 3, AXONEMAL"/>
    <property type="match status" value="1"/>
</dbReference>
<comment type="caution">
    <text evidence="2">The sequence shown here is derived from an EMBL/GenBank/DDBJ whole genome shotgun (WGS) entry which is preliminary data.</text>
</comment>
<dbReference type="EMBL" id="CATOUU010000871">
    <property type="protein sequence ID" value="CAI9956253.1"/>
    <property type="molecule type" value="Genomic_DNA"/>
</dbReference>
<reference evidence="3 4" key="2">
    <citation type="submission" date="2024-07" db="EMBL/GenBank/DDBJ databases">
        <authorList>
            <person name="Akdeniz Z."/>
        </authorList>
    </citation>
    <scope>NUCLEOTIDE SEQUENCE [LARGE SCALE GENOMIC DNA]</scope>
</reference>
<dbReference type="Pfam" id="PF14740">
    <property type="entry name" value="DUF4471"/>
    <property type="match status" value="1"/>
</dbReference>
<dbReference type="AlphaFoldDB" id="A0AA86QL27"/>
<dbReference type="Proteomes" id="UP001642409">
    <property type="component" value="Unassembled WGS sequence"/>
</dbReference>
<evidence type="ECO:0000313" key="3">
    <source>
        <dbReference type="EMBL" id="CAL6015299.1"/>
    </source>
</evidence>
<evidence type="ECO:0000259" key="1">
    <source>
        <dbReference type="Pfam" id="PF14740"/>
    </source>
</evidence>
<evidence type="ECO:0000313" key="2">
    <source>
        <dbReference type="EMBL" id="CAI9956253.1"/>
    </source>
</evidence>